<dbReference type="EMBL" id="LSSL01002496">
    <property type="protein sequence ID" value="OLY81399.1"/>
    <property type="molecule type" value="Genomic_DNA"/>
</dbReference>
<dbReference type="Pfam" id="PF08167">
    <property type="entry name" value="RIX1"/>
    <property type="match status" value="1"/>
</dbReference>
<evidence type="ECO:0000313" key="2">
    <source>
        <dbReference type="EMBL" id="OLY81399.1"/>
    </source>
</evidence>
<dbReference type="InterPro" id="IPR012583">
    <property type="entry name" value="RIX1_N"/>
</dbReference>
<feature type="domain" description="Pre-rRNA-processing protein RIX1 N-terminal" evidence="1">
    <location>
        <begin position="110"/>
        <end position="201"/>
    </location>
</feature>
<name>A0A1R0GWY0_9FUNG</name>
<evidence type="ECO:0000313" key="3">
    <source>
        <dbReference type="Proteomes" id="UP000187455"/>
    </source>
</evidence>
<sequence length="298" mass="33347">MSSVSKAESQLSVLLNNFLSNEDSIQATFPFIIESLNLKNLLNPEFETSNNGISTGNFQPFKKLSVTNIPETNIQNDKEYKSFNNLLLKWATRLTALVISKKPESRYCSKTESQDTINAAISALVSIFSIANGYLDLEKDIVIPSVSKFNTSLLNLLKSHPELLPSISSAIIWSSRLFPGLIRLQVEKTIRSCVHFLNGSYVPTHPEFVAYASECISSLSIVSGKFSSSERWLENLNKTLNSINNSLNKIYNSVDIEKRENLIPEYEFDKDSDDFMVYLPLLADRCASLVELVAALIT</sequence>
<proteinExistence type="predicted"/>
<keyword evidence="3" id="KW-1185">Reference proteome</keyword>
<gene>
    <name evidence="2" type="ORF">AYI68_g4498</name>
</gene>
<protein>
    <recommendedName>
        <fullName evidence="1">Pre-rRNA-processing protein RIX1 N-terminal domain-containing protein</fullName>
    </recommendedName>
</protein>
<dbReference type="STRING" id="133383.A0A1R0GWY0"/>
<reference evidence="2 3" key="1">
    <citation type="journal article" date="2016" name="Mol. Biol. Evol.">
        <title>Genome-Wide Survey of Gut Fungi (Harpellales) Reveals the First Horizontally Transferred Ubiquitin Gene from a Mosquito Host.</title>
        <authorList>
            <person name="Wang Y."/>
            <person name="White M.M."/>
            <person name="Kvist S."/>
            <person name="Moncalvo J.M."/>
        </authorList>
    </citation>
    <scope>NUCLEOTIDE SEQUENCE [LARGE SCALE GENOMIC DNA]</scope>
    <source>
        <strain evidence="2 3">ALG-7-W6</strain>
    </source>
</reference>
<comment type="caution">
    <text evidence="2">The sequence shown here is derived from an EMBL/GenBank/DDBJ whole genome shotgun (WGS) entry which is preliminary data.</text>
</comment>
<accession>A0A1R0GWY0</accession>
<dbReference type="AlphaFoldDB" id="A0A1R0GWY0"/>
<dbReference type="OrthoDB" id="20900at2759"/>
<evidence type="ECO:0000259" key="1">
    <source>
        <dbReference type="Pfam" id="PF08167"/>
    </source>
</evidence>
<organism evidence="2 3">
    <name type="scientific">Smittium mucronatum</name>
    <dbReference type="NCBI Taxonomy" id="133383"/>
    <lineage>
        <taxon>Eukaryota</taxon>
        <taxon>Fungi</taxon>
        <taxon>Fungi incertae sedis</taxon>
        <taxon>Zoopagomycota</taxon>
        <taxon>Kickxellomycotina</taxon>
        <taxon>Harpellomycetes</taxon>
        <taxon>Harpellales</taxon>
        <taxon>Legeriomycetaceae</taxon>
        <taxon>Smittium</taxon>
    </lineage>
</organism>
<dbReference type="Proteomes" id="UP000187455">
    <property type="component" value="Unassembled WGS sequence"/>
</dbReference>